<protein>
    <submittedName>
        <fullName evidence="3">Uncharacterized protein</fullName>
    </submittedName>
</protein>
<keyword evidence="2" id="KW-0812">Transmembrane</keyword>
<proteinExistence type="predicted"/>
<dbReference type="GeneID" id="54303791"/>
<evidence type="ECO:0000256" key="1">
    <source>
        <dbReference type="SAM" id="MobiDB-lite"/>
    </source>
</evidence>
<keyword evidence="2" id="KW-1133">Transmembrane helix</keyword>
<keyword evidence="2" id="KW-0472">Membrane</keyword>
<feature type="compositionally biased region" description="Polar residues" evidence="1">
    <location>
        <begin position="7"/>
        <end position="18"/>
    </location>
</feature>
<dbReference type="Proteomes" id="UP000799438">
    <property type="component" value="Unassembled WGS sequence"/>
</dbReference>
<keyword evidence="4" id="KW-1185">Reference proteome</keyword>
<gene>
    <name evidence="3" type="ORF">K452DRAFT_359604</name>
</gene>
<feature type="transmembrane region" description="Helical" evidence="2">
    <location>
        <begin position="80"/>
        <end position="104"/>
    </location>
</feature>
<accession>A0A6A6BDK8</accession>
<organism evidence="3 4">
    <name type="scientific">Aplosporella prunicola CBS 121167</name>
    <dbReference type="NCBI Taxonomy" id="1176127"/>
    <lineage>
        <taxon>Eukaryota</taxon>
        <taxon>Fungi</taxon>
        <taxon>Dikarya</taxon>
        <taxon>Ascomycota</taxon>
        <taxon>Pezizomycotina</taxon>
        <taxon>Dothideomycetes</taxon>
        <taxon>Dothideomycetes incertae sedis</taxon>
        <taxon>Botryosphaeriales</taxon>
        <taxon>Aplosporellaceae</taxon>
        <taxon>Aplosporella</taxon>
    </lineage>
</organism>
<evidence type="ECO:0000313" key="3">
    <source>
        <dbReference type="EMBL" id="KAF2140551.1"/>
    </source>
</evidence>
<feature type="transmembrane region" description="Helical" evidence="2">
    <location>
        <begin position="663"/>
        <end position="685"/>
    </location>
</feature>
<feature type="transmembrane region" description="Helical" evidence="2">
    <location>
        <begin position="125"/>
        <end position="148"/>
    </location>
</feature>
<feature type="transmembrane region" description="Helical" evidence="2">
    <location>
        <begin position="192"/>
        <end position="217"/>
    </location>
</feature>
<dbReference type="EMBL" id="ML995489">
    <property type="protein sequence ID" value="KAF2140551.1"/>
    <property type="molecule type" value="Genomic_DNA"/>
</dbReference>
<evidence type="ECO:0000256" key="2">
    <source>
        <dbReference type="SAM" id="Phobius"/>
    </source>
</evidence>
<evidence type="ECO:0000313" key="4">
    <source>
        <dbReference type="Proteomes" id="UP000799438"/>
    </source>
</evidence>
<dbReference type="RefSeq" id="XP_033396264.1">
    <property type="nucleotide sequence ID" value="XM_033546285.1"/>
</dbReference>
<name>A0A6A6BDK8_9PEZI</name>
<sequence>MSRAVSPLSQTLHPSSAATGAFQPRDDVSEPDGFPSRHPSRDNVSAQLLAENGTPSENTTDQEKQQAAPRITLFRRVGKYSLTILVLGLTLLIAAIIFLIFLWWEKHSNTFWKWIVLKDRATIAVTLAALVIQLSITAQASVAMSMLASLALERWSVPIGQSMTISTMRFTNTGPLASLLAFSQNIKNAGGAIIFLLTLLLAITTIGSQFTSTILLLDVPPGTVMGLTKSSNVSMGLTDYHLTQKFTGENYWASTPPGYQAFAEASVPPDNHTEEIVDTGPTIRALLPFASEATRGSLQSYSGETTIYDARVACVRPKFTNTTLFWNSEGWVRFAGTMTWSTPIPDVINPTENIEFDCEGQNQGNYTHVVCPIRGMGLSSYVDKHRSGTNKEDLSPGRLHMVLAYNSAQTFNFTRNTGNTSVNHGWITSQSLYLPIYNSPSTDGWDTTEDGPWLKLRPTRWIPLDGISSPQPAINATICYDALSMSSNIEVKISSPSNRTEPVLRYNQSASRFIVDDVALQVGATKNKRSLTDRGILSLDLAAVNEFASKINSSSYPAYSIPTFIQGVVTDGNFVGDYIFCMDCYFSGNFDHQQLSTAVNGVQAAIFQDILKETNDPSLALQAQLTNLVRMIYYDALTMFSHNTTAITTTFETHVYPKYRRGIIAIFVNIGAHIAFMTTVIALFATCTRYSLLDNAWAALAQISTRATEGLLRTATLKSDDQVQAQLKENGRSREAVRIQLIDGGAGRVGVVS</sequence>
<reference evidence="3" key="1">
    <citation type="journal article" date="2020" name="Stud. Mycol.">
        <title>101 Dothideomycetes genomes: a test case for predicting lifestyles and emergence of pathogens.</title>
        <authorList>
            <person name="Haridas S."/>
            <person name="Albert R."/>
            <person name="Binder M."/>
            <person name="Bloem J."/>
            <person name="Labutti K."/>
            <person name="Salamov A."/>
            <person name="Andreopoulos B."/>
            <person name="Baker S."/>
            <person name="Barry K."/>
            <person name="Bills G."/>
            <person name="Bluhm B."/>
            <person name="Cannon C."/>
            <person name="Castanera R."/>
            <person name="Culley D."/>
            <person name="Daum C."/>
            <person name="Ezra D."/>
            <person name="Gonzalez J."/>
            <person name="Henrissat B."/>
            <person name="Kuo A."/>
            <person name="Liang C."/>
            <person name="Lipzen A."/>
            <person name="Lutzoni F."/>
            <person name="Magnuson J."/>
            <person name="Mondo S."/>
            <person name="Nolan M."/>
            <person name="Ohm R."/>
            <person name="Pangilinan J."/>
            <person name="Park H.-J."/>
            <person name="Ramirez L."/>
            <person name="Alfaro M."/>
            <person name="Sun H."/>
            <person name="Tritt A."/>
            <person name="Yoshinaga Y."/>
            <person name="Zwiers L.-H."/>
            <person name="Turgeon B."/>
            <person name="Goodwin S."/>
            <person name="Spatafora J."/>
            <person name="Crous P."/>
            <person name="Grigoriev I."/>
        </authorList>
    </citation>
    <scope>NUCLEOTIDE SEQUENCE</scope>
    <source>
        <strain evidence="3">CBS 121167</strain>
    </source>
</reference>
<feature type="region of interest" description="Disordered" evidence="1">
    <location>
        <begin position="1"/>
        <end position="44"/>
    </location>
</feature>
<dbReference type="AlphaFoldDB" id="A0A6A6BDK8"/>
<dbReference type="OrthoDB" id="5428040at2759"/>